<name>A0ABQ8KDA2_9APHY</name>
<evidence type="ECO:0000313" key="2">
    <source>
        <dbReference type="Proteomes" id="UP000814176"/>
    </source>
</evidence>
<comment type="caution">
    <text evidence="1">The sequence shown here is derived from an EMBL/GenBank/DDBJ whole genome shotgun (WGS) entry which is preliminary data.</text>
</comment>
<evidence type="ECO:0000313" key="1">
    <source>
        <dbReference type="EMBL" id="KAH9835031.1"/>
    </source>
</evidence>
<protein>
    <submittedName>
        <fullName evidence="1">Uncharacterized protein</fullName>
    </submittedName>
</protein>
<dbReference type="Proteomes" id="UP000814176">
    <property type="component" value="Unassembled WGS sequence"/>
</dbReference>
<gene>
    <name evidence="1" type="ORF">C8Q71DRAFT_138211</name>
</gene>
<organism evidence="1 2">
    <name type="scientific">Rhodofomes roseus</name>
    <dbReference type="NCBI Taxonomy" id="34475"/>
    <lineage>
        <taxon>Eukaryota</taxon>
        <taxon>Fungi</taxon>
        <taxon>Dikarya</taxon>
        <taxon>Basidiomycota</taxon>
        <taxon>Agaricomycotina</taxon>
        <taxon>Agaricomycetes</taxon>
        <taxon>Polyporales</taxon>
        <taxon>Rhodofomes</taxon>
    </lineage>
</organism>
<keyword evidence="2" id="KW-1185">Reference proteome</keyword>
<proteinExistence type="predicted"/>
<reference evidence="1 2" key="1">
    <citation type="journal article" date="2021" name="Environ. Microbiol.">
        <title>Gene family expansions and transcriptome signatures uncover fungal adaptations to wood decay.</title>
        <authorList>
            <person name="Hage H."/>
            <person name="Miyauchi S."/>
            <person name="Viragh M."/>
            <person name="Drula E."/>
            <person name="Min B."/>
            <person name="Chaduli D."/>
            <person name="Navarro D."/>
            <person name="Favel A."/>
            <person name="Norest M."/>
            <person name="Lesage-Meessen L."/>
            <person name="Balint B."/>
            <person name="Merenyi Z."/>
            <person name="de Eugenio L."/>
            <person name="Morin E."/>
            <person name="Martinez A.T."/>
            <person name="Baldrian P."/>
            <person name="Stursova M."/>
            <person name="Martinez M.J."/>
            <person name="Novotny C."/>
            <person name="Magnuson J.K."/>
            <person name="Spatafora J.W."/>
            <person name="Maurice S."/>
            <person name="Pangilinan J."/>
            <person name="Andreopoulos W."/>
            <person name="LaButti K."/>
            <person name="Hundley H."/>
            <person name="Na H."/>
            <person name="Kuo A."/>
            <person name="Barry K."/>
            <person name="Lipzen A."/>
            <person name="Henrissat B."/>
            <person name="Riley R."/>
            <person name="Ahrendt S."/>
            <person name="Nagy L.G."/>
            <person name="Grigoriev I.V."/>
            <person name="Martin F."/>
            <person name="Rosso M.N."/>
        </authorList>
    </citation>
    <scope>NUCLEOTIDE SEQUENCE [LARGE SCALE GENOMIC DNA]</scope>
    <source>
        <strain evidence="1 2">CIRM-BRFM 1785</strain>
    </source>
</reference>
<accession>A0ABQ8KDA2</accession>
<dbReference type="GeneID" id="71997256"/>
<dbReference type="RefSeq" id="XP_047777517.1">
    <property type="nucleotide sequence ID" value="XM_047916524.1"/>
</dbReference>
<sequence>MSIALPRSRQLRWSVQQLARPGRAARPHPQCAHPAAVDSRLASVPVGPCHRALSAKITCPGCVTAHSRVSMYTSDCTRRIRGRRASRWTRTRNLVTPEPRGIPCRSAQTCSRTTRGCQGTDTARRDTTLRAHLDVQGPVRASGLRVWSVQEQAARTDCDQHARRIVVSGDRLAGCTGCCRHVARGVVTNERRTRTRARGRVLSARDPRENYQGGVL</sequence>
<dbReference type="EMBL" id="JADCUA010000014">
    <property type="protein sequence ID" value="KAH9835031.1"/>
    <property type="molecule type" value="Genomic_DNA"/>
</dbReference>